<gene>
    <name evidence="2" type="ORF">PSON_ATCC_30995.1.T0090143</name>
</gene>
<sequence length="317" mass="37211">MNILENIFKKFIKPNKKIISTAVILGGFYLFQQHLNLKKTKSQIIPQKDQKKKNEENQNPPNQSQTLDLIYNETVRARDVPDEYKQFVGAEQDIDFVLQEYGMGRKEVKESLQKYLKGMRRARGDGNCFYTSFCFQYLGYILNKASVQEFQDFISMVDTLPFSVIHNNIEYEQNDEMKQSFKQYCQIIRSIQENRNQNFFDLFSDPQGQFYGLSIIFLRNLAYKFCQENDEIRSLLQAEGPFLKELLLTWNKECLSMEGVIKSLSHKLNIQTTLLRINSQTNNISQEQYNQIPNPKLIIYLVQGQGFYFIGIPQNQS</sequence>
<reference evidence="2" key="1">
    <citation type="submission" date="2021-01" db="EMBL/GenBank/DDBJ databases">
        <authorList>
            <consortium name="Genoscope - CEA"/>
            <person name="William W."/>
        </authorList>
    </citation>
    <scope>NUCLEOTIDE SEQUENCE</scope>
</reference>
<dbReference type="Proteomes" id="UP000692954">
    <property type="component" value="Unassembled WGS sequence"/>
</dbReference>
<dbReference type="GO" id="GO:0004843">
    <property type="term" value="F:cysteine-type deubiquitinase activity"/>
    <property type="evidence" value="ECO:0007669"/>
    <property type="project" value="TreeGrafter"/>
</dbReference>
<dbReference type="CDD" id="cd22749">
    <property type="entry name" value="Otubain_C65"/>
    <property type="match status" value="1"/>
</dbReference>
<dbReference type="InterPro" id="IPR019400">
    <property type="entry name" value="Peptidase_C65_otubain"/>
</dbReference>
<comment type="caution">
    <text evidence="2">The sequence shown here is derived from an EMBL/GenBank/DDBJ whole genome shotgun (WGS) entry which is preliminary data.</text>
</comment>
<proteinExistence type="predicted"/>
<evidence type="ECO:0000313" key="3">
    <source>
        <dbReference type="Proteomes" id="UP000692954"/>
    </source>
</evidence>
<dbReference type="Pfam" id="PF10275">
    <property type="entry name" value="Peptidase_C65"/>
    <property type="match status" value="1"/>
</dbReference>
<dbReference type="EMBL" id="CAJJDN010000009">
    <property type="protein sequence ID" value="CAD8055241.1"/>
    <property type="molecule type" value="Genomic_DNA"/>
</dbReference>
<protein>
    <submittedName>
        <fullName evidence="2">Uncharacterized protein</fullName>
    </submittedName>
</protein>
<evidence type="ECO:0000256" key="1">
    <source>
        <dbReference type="SAM" id="MobiDB-lite"/>
    </source>
</evidence>
<dbReference type="PANTHER" id="PTHR12931:SF15">
    <property type="entry name" value="UBIQUITIN THIOESTERASE OTUBAIN-LIKE"/>
    <property type="match status" value="1"/>
</dbReference>
<accession>A0A8S1KLE6</accession>
<dbReference type="AlphaFoldDB" id="A0A8S1KLE6"/>
<feature type="region of interest" description="Disordered" evidence="1">
    <location>
        <begin position="43"/>
        <end position="65"/>
    </location>
</feature>
<name>A0A8S1KLE6_9CILI</name>
<dbReference type="OrthoDB" id="18915at2759"/>
<evidence type="ECO:0000313" key="2">
    <source>
        <dbReference type="EMBL" id="CAD8055241.1"/>
    </source>
</evidence>
<organism evidence="2 3">
    <name type="scientific">Paramecium sonneborni</name>
    <dbReference type="NCBI Taxonomy" id="65129"/>
    <lineage>
        <taxon>Eukaryota</taxon>
        <taxon>Sar</taxon>
        <taxon>Alveolata</taxon>
        <taxon>Ciliophora</taxon>
        <taxon>Intramacronucleata</taxon>
        <taxon>Oligohymenophorea</taxon>
        <taxon>Peniculida</taxon>
        <taxon>Parameciidae</taxon>
        <taxon>Paramecium</taxon>
    </lineage>
</organism>
<keyword evidence="3" id="KW-1185">Reference proteome</keyword>
<dbReference type="GO" id="GO:0005634">
    <property type="term" value="C:nucleus"/>
    <property type="evidence" value="ECO:0007669"/>
    <property type="project" value="TreeGrafter"/>
</dbReference>
<dbReference type="PANTHER" id="PTHR12931">
    <property type="entry name" value="UBIQUITIN THIOLESTERASE PROTEIN OTUB"/>
    <property type="match status" value="1"/>
</dbReference>
<dbReference type="GO" id="GO:0071108">
    <property type="term" value="P:protein K48-linked deubiquitination"/>
    <property type="evidence" value="ECO:0007669"/>
    <property type="project" value="TreeGrafter"/>
</dbReference>
<dbReference type="GO" id="GO:0043130">
    <property type="term" value="F:ubiquitin binding"/>
    <property type="evidence" value="ECO:0007669"/>
    <property type="project" value="TreeGrafter"/>
</dbReference>